<dbReference type="KEGG" id="pdw:BV82_3776"/>
<dbReference type="RefSeq" id="WP_036996312.1">
    <property type="nucleotide sequence ID" value="NZ_CP071706.1"/>
</dbReference>
<organism evidence="1 2">
    <name type="scientific">Pseudomonas donghuensis</name>
    <dbReference type="NCBI Taxonomy" id="1163398"/>
    <lineage>
        <taxon>Bacteria</taxon>
        <taxon>Pseudomonadati</taxon>
        <taxon>Pseudomonadota</taxon>
        <taxon>Gammaproteobacteria</taxon>
        <taxon>Pseudomonadales</taxon>
        <taxon>Pseudomonadaceae</taxon>
        <taxon>Pseudomonas</taxon>
    </lineage>
</organism>
<dbReference type="EMBL" id="CP071706">
    <property type="protein sequence ID" value="KDN98402.2"/>
    <property type="molecule type" value="Genomic_DNA"/>
</dbReference>
<evidence type="ECO:0000313" key="2">
    <source>
        <dbReference type="Proteomes" id="UP000027121"/>
    </source>
</evidence>
<gene>
    <name evidence="1" type="ORF">BV82_3776</name>
</gene>
<keyword evidence="2" id="KW-1185">Reference proteome</keyword>
<dbReference type="InterPro" id="IPR043733">
    <property type="entry name" value="DUF5677"/>
</dbReference>
<accession>A0AAP0SDD0</accession>
<reference evidence="1 2" key="2">
    <citation type="journal article" date="2016" name="Front. Microbiol.">
        <title>When Genome-Based Approach Meets the 'Old but Good': Revealing Genes Involved in the Antibacterial Activity of Pseudomonas sp. P482 against Soft Rot Pathogens.</title>
        <authorList>
            <person name="Krzyzanowska D.M."/>
            <person name="Ossowicki A."/>
            <person name="Rajewska M."/>
            <person name="Maciag T."/>
            <person name="Jablonska M."/>
            <person name="Obuchowski M."/>
            <person name="Heeb S."/>
            <person name="Jafra S."/>
        </authorList>
    </citation>
    <scope>NUCLEOTIDE SEQUENCE [LARGE SCALE GENOMIC DNA]</scope>
    <source>
        <strain evidence="1 2">P482</strain>
    </source>
</reference>
<dbReference type="GeneID" id="98284161"/>
<proteinExistence type="predicted"/>
<protein>
    <submittedName>
        <fullName evidence="1">Uncharacterized protein</fullName>
    </submittedName>
</protein>
<evidence type="ECO:0000313" key="1">
    <source>
        <dbReference type="EMBL" id="KDN98402.2"/>
    </source>
</evidence>
<dbReference type="AlphaFoldDB" id="A0AAP0SDD0"/>
<reference evidence="1 2" key="1">
    <citation type="journal article" date="2014" name="Genome Announc.">
        <title>Genome Sequence of Pseudomonas sp. Strain P482, a Tomato Rhizosphere Isolate with Broad-Spectrum Antimicrobial Activity.</title>
        <authorList>
            <person name="Krzyzanowska D.M."/>
            <person name="Ossowicki A."/>
            <person name="Jafra S."/>
        </authorList>
    </citation>
    <scope>NUCLEOTIDE SEQUENCE [LARGE SCALE GENOMIC DNA]</scope>
    <source>
        <strain evidence="1 2">P482</strain>
    </source>
</reference>
<sequence>MSIEHAPLTKEQRTKKINELLSDSNRLLTTTSSRLNGRPEQLVIAFWKQLISNCNAALLLMREGFENEAMATTRLALENLFHLGALVKKPETLDKLTNNLSKELRKQADAIHNDALSSSTLTKENASDLSDYLTATKEEKYQGASLHEMSKTAGLEFLYHSKYRSLSTSSAHSTLVAALQFDAPEDHQNEVLTFVEEMLSLSMALIDLLLKNSPPKPETK</sequence>
<name>A0AAP0SDD0_9PSED</name>
<dbReference type="Pfam" id="PF18928">
    <property type="entry name" value="DUF5677"/>
    <property type="match status" value="1"/>
</dbReference>
<dbReference type="Proteomes" id="UP000027121">
    <property type="component" value="Chromosome"/>
</dbReference>